<dbReference type="Ensembl" id="ENSPPYT00000042888.1">
    <property type="protein sequence ID" value="ENSPPYP00000038719.1"/>
    <property type="gene ID" value="ENSPPYG00000031834.1"/>
</dbReference>
<proteinExistence type="predicted"/>
<keyword evidence="1" id="KW-0812">Transmembrane</keyword>
<evidence type="ECO:0000313" key="3">
    <source>
        <dbReference type="Proteomes" id="UP000001595"/>
    </source>
</evidence>
<reference evidence="2" key="2">
    <citation type="submission" date="2025-08" db="UniProtKB">
        <authorList>
            <consortium name="Ensembl"/>
        </authorList>
    </citation>
    <scope>IDENTIFICATION</scope>
</reference>
<name>A0A8I5UPA5_PONAB</name>
<dbReference type="PANTHER" id="PTHR46254:SF6">
    <property type="entry name" value="HIGH MOBILITY GROUP AT-HOOK 2"/>
    <property type="match status" value="1"/>
</dbReference>
<keyword evidence="3" id="KW-1185">Reference proteome</keyword>
<keyword evidence="1" id="KW-0472">Membrane</keyword>
<dbReference type="PANTHER" id="PTHR46254">
    <property type="entry name" value="PROTEIN GVQW1-RELATED"/>
    <property type="match status" value="1"/>
</dbReference>
<keyword evidence="1" id="KW-1133">Transmembrane helix</keyword>
<dbReference type="GeneTree" id="ENSGT01130000278772"/>
<accession>A0A8I5UPA5</accession>
<evidence type="ECO:0000313" key="2">
    <source>
        <dbReference type="Ensembl" id="ENSPPYP00000038719.1"/>
    </source>
</evidence>
<sequence length="124" mass="14438">MTFKKLFNLVVFFFLLSPSPLLFFFFLRRSLALLPRLECNGARLTAASASQVQAILLPHSSSWDYRHAPPHPANFCIFSRDRVSSCWPGWARTPDLRRSVRLSLPKCWDYSCETPHPAFHLYFF</sequence>
<dbReference type="Proteomes" id="UP000001595">
    <property type="component" value="Chromosome 11"/>
</dbReference>
<evidence type="ECO:0000256" key="1">
    <source>
        <dbReference type="SAM" id="Phobius"/>
    </source>
</evidence>
<reference evidence="2" key="3">
    <citation type="submission" date="2025-09" db="UniProtKB">
        <authorList>
            <consortium name="Ensembl"/>
        </authorList>
    </citation>
    <scope>IDENTIFICATION</scope>
</reference>
<protein>
    <submittedName>
        <fullName evidence="2">Uncharacterized protein</fullName>
    </submittedName>
</protein>
<feature type="transmembrane region" description="Helical" evidence="1">
    <location>
        <begin position="6"/>
        <end position="27"/>
    </location>
</feature>
<organism evidence="2 3">
    <name type="scientific">Pongo abelii</name>
    <name type="common">Sumatran orangutan</name>
    <name type="synonym">Pongo pygmaeus abelii</name>
    <dbReference type="NCBI Taxonomy" id="9601"/>
    <lineage>
        <taxon>Eukaryota</taxon>
        <taxon>Metazoa</taxon>
        <taxon>Chordata</taxon>
        <taxon>Craniata</taxon>
        <taxon>Vertebrata</taxon>
        <taxon>Euteleostomi</taxon>
        <taxon>Mammalia</taxon>
        <taxon>Eutheria</taxon>
        <taxon>Euarchontoglires</taxon>
        <taxon>Primates</taxon>
        <taxon>Haplorrhini</taxon>
        <taxon>Catarrhini</taxon>
        <taxon>Hominidae</taxon>
        <taxon>Pongo</taxon>
    </lineage>
</organism>
<reference evidence="2 3" key="1">
    <citation type="submission" date="2008-02" db="EMBL/GenBank/DDBJ databases">
        <title>A 6x draft sequence assembly of the Pongo pygmaeus abelii genome.</title>
        <authorList>
            <person name="Wilson R.K."/>
            <person name="Mardis E."/>
        </authorList>
    </citation>
    <scope>NUCLEOTIDE SEQUENCE [LARGE SCALE GENOMIC DNA]</scope>
</reference>
<dbReference type="AlphaFoldDB" id="A0A8I5UPA5"/>
<dbReference type="OMA" id="RIIGSCH"/>